<name>A0A9R1UUT0_LACSA</name>
<evidence type="ECO:0000259" key="3">
    <source>
        <dbReference type="Pfam" id="PF25597"/>
    </source>
</evidence>
<accession>A0A9R1UUT0</accession>
<evidence type="ECO:0000313" key="4">
    <source>
        <dbReference type="EMBL" id="KAJ0193166.1"/>
    </source>
</evidence>
<dbReference type="EMBL" id="NBSK02000008">
    <property type="protein sequence ID" value="KAJ0193166.1"/>
    <property type="molecule type" value="Genomic_DNA"/>
</dbReference>
<proteinExistence type="predicted"/>
<comment type="caution">
    <text evidence="4">The sequence shown here is derived from an EMBL/GenBank/DDBJ whole genome shotgun (WGS) entry which is preliminary data.</text>
</comment>
<evidence type="ECO:0000313" key="5">
    <source>
        <dbReference type="Proteomes" id="UP000235145"/>
    </source>
</evidence>
<feature type="compositionally biased region" description="Polar residues" evidence="1">
    <location>
        <begin position="78"/>
        <end position="88"/>
    </location>
</feature>
<keyword evidence="5" id="KW-1185">Reference proteome</keyword>
<sequence>MLNLSGRKPNLDYLKVWGCVAHYRTPDPKRYKLGARAMKSVLVGYTQNIRTYQLLDDESGVFVESRYLEFFKEKISRNNENSNNTKPTGISHKILPPPPVVKEPRRSTNSRIEKTFRDDLYSYLVEGTQKKVTRKVFFAINLDDDPKTFTESMTSRDAPLWKEAINDEMGSIMCNGTWDLIDLPKGKRPIGSKWIFKRKYHPDGSTTAYKERLVAKDYMHQEGIDYFDTYTSVARISLIITLIVISALKGLYIHQIDVKTVFLNGYLKEEIYLEQPKGVMIPR</sequence>
<dbReference type="Pfam" id="PF25597">
    <property type="entry name" value="SH3_retrovirus"/>
    <property type="match status" value="1"/>
</dbReference>
<evidence type="ECO:0008006" key="6">
    <source>
        <dbReference type="Google" id="ProtNLM"/>
    </source>
</evidence>
<evidence type="ECO:0000256" key="1">
    <source>
        <dbReference type="SAM" id="MobiDB-lite"/>
    </source>
</evidence>
<dbReference type="Pfam" id="PF07727">
    <property type="entry name" value="RVT_2"/>
    <property type="match status" value="1"/>
</dbReference>
<dbReference type="InterPro" id="IPR057670">
    <property type="entry name" value="SH3_retrovirus"/>
</dbReference>
<evidence type="ECO:0000259" key="2">
    <source>
        <dbReference type="Pfam" id="PF07727"/>
    </source>
</evidence>
<protein>
    <recommendedName>
        <fullName evidence="6">Reverse transcriptase Ty1/copia-type domain-containing protein</fullName>
    </recommendedName>
</protein>
<reference evidence="4 5" key="1">
    <citation type="journal article" date="2017" name="Nat. Commun.">
        <title>Genome assembly with in vitro proximity ligation data and whole-genome triplication in lettuce.</title>
        <authorList>
            <person name="Reyes-Chin-Wo S."/>
            <person name="Wang Z."/>
            <person name="Yang X."/>
            <person name="Kozik A."/>
            <person name="Arikit S."/>
            <person name="Song C."/>
            <person name="Xia L."/>
            <person name="Froenicke L."/>
            <person name="Lavelle D.O."/>
            <person name="Truco M.J."/>
            <person name="Xia R."/>
            <person name="Zhu S."/>
            <person name="Xu C."/>
            <person name="Xu H."/>
            <person name="Xu X."/>
            <person name="Cox K."/>
            <person name="Korf I."/>
            <person name="Meyers B.C."/>
            <person name="Michelmore R.W."/>
        </authorList>
    </citation>
    <scope>NUCLEOTIDE SEQUENCE [LARGE SCALE GENOMIC DNA]</scope>
    <source>
        <strain evidence="5">cv. Salinas</strain>
        <tissue evidence="4">Seedlings</tissue>
    </source>
</reference>
<dbReference type="Proteomes" id="UP000235145">
    <property type="component" value="Unassembled WGS sequence"/>
</dbReference>
<gene>
    <name evidence="4" type="ORF">LSAT_V11C800430830</name>
</gene>
<feature type="domain" description="Reverse transcriptase Ty1/copia-type" evidence="2">
    <location>
        <begin position="175"/>
        <end position="281"/>
    </location>
</feature>
<dbReference type="InterPro" id="IPR013103">
    <property type="entry name" value="RVT_2"/>
</dbReference>
<organism evidence="4 5">
    <name type="scientific">Lactuca sativa</name>
    <name type="common">Garden lettuce</name>
    <dbReference type="NCBI Taxonomy" id="4236"/>
    <lineage>
        <taxon>Eukaryota</taxon>
        <taxon>Viridiplantae</taxon>
        <taxon>Streptophyta</taxon>
        <taxon>Embryophyta</taxon>
        <taxon>Tracheophyta</taxon>
        <taxon>Spermatophyta</taxon>
        <taxon>Magnoliopsida</taxon>
        <taxon>eudicotyledons</taxon>
        <taxon>Gunneridae</taxon>
        <taxon>Pentapetalae</taxon>
        <taxon>asterids</taxon>
        <taxon>campanulids</taxon>
        <taxon>Asterales</taxon>
        <taxon>Asteraceae</taxon>
        <taxon>Cichorioideae</taxon>
        <taxon>Cichorieae</taxon>
        <taxon>Lactucinae</taxon>
        <taxon>Lactuca</taxon>
    </lineage>
</organism>
<feature type="domain" description="Retroviral polymerase SH3-like" evidence="3">
    <location>
        <begin position="19"/>
        <end position="81"/>
    </location>
</feature>
<dbReference type="AlphaFoldDB" id="A0A9R1UUT0"/>
<feature type="region of interest" description="Disordered" evidence="1">
    <location>
        <begin position="78"/>
        <end position="109"/>
    </location>
</feature>